<accession>A0A5N7IX71</accession>
<protein>
    <recommendedName>
        <fullName evidence="9">Aspartate--tRNA ligase</fullName>
        <ecNumber evidence="9">6.1.1.12</ecNumber>
    </recommendedName>
    <alternativeName>
        <fullName evidence="9">Aspartyl-tRNA synthetase</fullName>
        <shortName evidence="9">AspRS</shortName>
    </alternativeName>
</protein>
<sequence length="429" mass="49501">MKRVMINEIGNLIGEKIQIKGWVYRVRKLKTITFIIMRDRTGFVQCIAENKAIDMSTIKLESVISIVGEVKEDKNTLNPYEIVIEEFEIINSVTGELPIEINKATLDINLDTMLDNRVLSLRHEKINSIFKIQNLIVQGFREFLSKEGFTEIFTPKIVAEGAEGGTEVFELKYFENKAYLAQSPQFYKQMMVGAGFERVFEVAHVYRAEEHNTSRHLNEYISMDCEMGFIEDEKDIMDLEENLIIFIINKISQEGEKYLKILNVDLPKLNAKIPRIKFSEALEILSTEYNKSDLDGDLDPDAEKLICKYSKEKFGCDFIFLTHYPRKKRPMYTMPLGETETHSFDLLFKGVEITTGGQRIHDYNMLIENIKYKGLTPEVYHNYTSVFKYGMPPHGGLAIGLERITAQLLGLENVREASLFPRDRTRLAP</sequence>
<feature type="domain" description="Aminoacyl-transfer RNA synthetases class-II family profile" evidence="10">
    <location>
        <begin position="130"/>
        <end position="429"/>
    </location>
</feature>
<feature type="binding site" evidence="9">
    <location>
        <begin position="207"/>
        <end position="209"/>
    </location>
    <ligand>
        <name>ATP</name>
        <dbReference type="ChEBI" id="CHEBI:30616"/>
    </ligand>
</feature>
<dbReference type="InterPro" id="IPR004523">
    <property type="entry name" value="Asp-tRNA_synthase_2"/>
</dbReference>
<dbReference type="GO" id="GO:0005829">
    <property type="term" value="C:cytosol"/>
    <property type="evidence" value="ECO:0007669"/>
    <property type="project" value="TreeGrafter"/>
</dbReference>
<comment type="caution">
    <text evidence="11">The sequence shown here is derived from an EMBL/GenBank/DDBJ whole genome shotgun (WGS) entry which is preliminary data.</text>
</comment>
<dbReference type="EC" id="6.1.1.12" evidence="9"/>
<feature type="binding site" evidence="9">
    <location>
        <position position="355"/>
    </location>
    <ligand>
        <name>L-aspartate</name>
        <dbReference type="ChEBI" id="CHEBI:29991"/>
    </ligand>
</feature>
<dbReference type="FunFam" id="3.30.930.10:FF:000038">
    <property type="entry name" value="Aspartate--tRNA ligase"/>
    <property type="match status" value="1"/>
</dbReference>
<dbReference type="InterPro" id="IPR045864">
    <property type="entry name" value="aa-tRNA-synth_II/BPL/LPL"/>
</dbReference>
<comment type="function">
    <text evidence="9">Catalyzes the attachment of L-aspartate to tRNA(Asp) in a two-step reaction: L-aspartate is first activated by ATP to form Asp-AMP and then transferred to the acceptor end of tRNA(Asp).</text>
</comment>
<evidence type="ECO:0000256" key="6">
    <source>
        <dbReference type="ARBA" id="ARBA00022840"/>
    </source>
</evidence>
<dbReference type="GO" id="GO:0005524">
    <property type="term" value="F:ATP binding"/>
    <property type="evidence" value="ECO:0007669"/>
    <property type="project" value="UniProtKB-UniRule"/>
</dbReference>
<dbReference type="Gene3D" id="2.40.50.140">
    <property type="entry name" value="Nucleic acid-binding proteins"/>
    <property type="match status" value="1"/>
</dbReference>
<feature type="binding site" evidence="9">
    <location>
        <position position="352"/>
    </location>
    <ligand>
        <name>ATP</name>
        <dbReference type="ChEBI" id="CHEBI:30616"/>
    </ligand>
</feature>
<dbReference type="Proteomes" id="UP000342249">
    <property type="component" value="Unassembled WGS sequence"/>
</dbReference>
<comment type="catalytic activity">
    <reaction evidence="9">
        <text>tRNA(Asp) + L-aspartate + ATP = L-aspartyl-tRNA(Asp) + AMP + diphosphate</text>
        <dbReference type="Rhea" id="RHEA:19649"/>
        <dbReference type="Rhea" id="RHEA-COMP:9660"/>
        <dbReference type="Rhea" id="RHEA-COMP:9678"/>
        <dbReference type="ChEBI" id="CHEBI:29991"/>
        <dbReference type="ChEBI" id="CHEBI:30616"/>
        <dbReference type="ChEBI" id="CHEBI:33019"/>
        <dbReference type="ChEBI" id="CHEBI:78442"/>
        <dbReference type="ChEBI" id="CHEBI:78516"/>
        <dbReference type="ChEBI" id="CHEBI:456215"/>
        <dbReference type="EC" id="6.1.1.12"/>
    </reaction>
</comment>
<dbReference type="Pfam" id="PF00152">
    <property type="entry name" value="tRNA-synt_2"/>
    <property type="match status" value="1"/>
</dbReference>
<dbReference type="GO" id="GO:0006422">
    <property type="term" value="P:aspartyl-tRNA aminoacylation"/>
    <property type="evidence" value="ECO:0007669"/>
    <property type="project" value="UniProtKB-UniRule"/>
</dbReference>
<dbReference type="PANTHER" id="PTHR43450:SF1">
    <property type="entry name" value="ASPARTATE--TRNA LIGASE, CYTOPLASMIC"/>
    <property type="match status" value="1"/>
</dbReference>
<dbReference type="CDD" id="cd00776">
    <property type="entry name" value="AsxRS_core"/>
    <property type="match status" value="1"/>
</dbReference>
<reference evidence="11 12" key="1">
    <citation type="journal article" date="2019" name="Lett. Appl. Microbiol.">
        <title>A case of 'blown pack' spoilage of vacuum-packaged pork likely associated with Clostridium estertheticum in Canada.</title>
        <authorList>
            <person name="Zhang P."/>
            <person name="Ward P."/>
            <person name="McMullen L.M."/>
            <person name="Yang X."/>
        </authorList>
    </citation>
    <scope>NUCLEOTIDE SEQUENCE [LARGE SCALE GENOMIC DNA]</scope>
    <source>
        <strain evidence="11 12">MA19</strain>
    </source>
</reference>
<keyword evidence="3 9" id="KW-0963">Cytoplasm</keyword>
<dbReference type="Pfam" id="PF01336">
    <property type="entry name" value="tRNA_anti-codon"/>
    <property type="match status" value="1"/>
</dbReference>
<comment type="subunit">
    <text evidence="9">Homodimer.</text>
</comment>
<proteinExistence type="inferred from homology"/>
<dbReference type="GO" id="GO:0140096">
    <property type="term" value="F:catalytic activity, acting on a protein"/>
    <property type="evidence" value="ECO:0007669"/>
    <property type="project" value="UniProtKB-ARBA"/>
</dbReference>
<dbReference type="PANTHER" id="PTHR43450">
    <property type="entry name" value="ASPARTYL-TRNA SYNTHETASE"/>
    <property type="match status" value="1"/>
</dbReference>
<dbReference type="InterPro" id="IPR004364">
    <property type="entry name" value="Aa-tRNA-synt_II"/>
</dbReference>
<evidence type="ECO:0000259" key="10">
    <source>
        <dbReference type="PROSITE" id="PS50862"/>
    </source>
</evidence>
<evidence type="ECO:0000256" key="4">
    <source>
        <dbReference type="ARBA" id="ARBA00022598"/>
    </source>
</evidence>
<evidence type="ECO:0000256" key="7">
    <source>
        <dbReference type="ARBA" id="ARBA00022917"/>
    </source>
</evidence>
<feature type="binding site" evidence="9">
    <location>
        <begin position="215"/>
        <end position="217"/>
    </location>
    <ligand>
        <name>ATP</name>
        <dbReference type="ChEBI" id="CHEBI:30616"/>
    </ligand>
</feature>
<name>A0A5N7IX71_9CLOT</name>
<dbReference type="NCBIfam" id="NF003483">
    <property type="entry name" value="PRK05159.1"/>
    <property type="match status" value="1"/>
</dbReference>
<evidence type="ECO:0000256" key="8">
    <source>
        <dbReference type="ARBA" id="ARBA00023146"/>
    </source>
</evidence>
<dbReference type="SUPFAM" id="SSF50249">
    <property type="entry name" value="Nucleic acid-binding proteins"/>
    <property type="match status" value="1"/>
</dbReference>
<evidence type="ECO:0000256" key="5">
    <source>
        <dbReference type="ARBA" id="ARBA00022741"/>
    </source>
</evidence>
<comment type="subcellular location">
    <subcellularLocation>
        <location evidence="1 9">Cytoplasm</location>
    </subcellularLocation>
</comment>
<dbReference type="InterPro" id="IPR006195">
    <property type="entry name" value="aa-tRNA-synth_II"/>
</dbReference>
<keyword evidence="8 9" id="KW-0030">Aminoacyl-tRNA synthetase</keyword>
<dbReference type="GO" id="GO:0016740">
    <property type="term" value="F:transferase activity"/>
    <property type="evidence" value="ECO:0007669"/>
    <property type="project" value="UniProtKB-ARBA"/>
</dbReference>
<dbReference type="NCBIfam" id="TIGR00458">
    <property type="entry name" value="aspS_nondisc"/>
    <property type="match status" value="1"/>
</dbReference>
<dbReference type="EMBL" id="SPSF01000012">
    <property type="protein sequence ID" value="MPQ61070.1"/>
    <property type="molecule type" value="Genomic_DNA"/>
</dbReference>
<dbReference type="PRINTS" id="PR01042">
    <property type="entry name" value="TRNASYNTHASP"/>
</dbReference>
<keyword evidence="4 9" id="KW-0436">Ligase</keyword>
<feature type="binding site" evidence="9">
    <location>
        <position position="163"/>
    </location>
    <ligand>
        <name>L-aspartate</name>
        <dbReference type="ChEBI" id="CHEBI:29991"/>
    </ligand>
</feature>
<feature type="binding site" evidence="9">
    <location>
        <position position="207"/>
    </location>
    <ligand>
        <name>L-aspartate</name>
        <dbReference type="ChEBI" id="CHEBI:29991"/>
    </ligand>
</feature>
<dbReference type="Gene3D" id="3.30.930.10">
    <property type="entry name" value="Bira Bifunctional Protein, Domain 2"/>
    <property type="match status" value="1"/>
</dbReference>
<keyword evidence="5 9" id="KW-0547">Nucleotide-binding</keyword>
<dbReference type="HAMAP" id="MF_02075">
    <property type="entry name" value="Asp_tRNA_synth_type2"/>
    <property type="match status" value="1"/>
</dbReference>
<feature type="region of interest" description="Aspartate" evidence="9">
    <location>
        <begin position="185"/>
        <end position="188"/>
    </location>
</feature>
<dbReference type="PROSITE" id="PS50862">
    <property type="entry name" value="AA_TRNA_LIGASE_II"/>
    <property type="match status" value="1"/>
</dbReference>
<gene>
    <name evidence="9 11" type="primary">aspS</name>
    <name evidence="11" type="ORF">E4V82_02925</name>
</gene>
<comment type="caution">
    <text evidence="9">Lacks conserved residue(s) required for the propagation of feature annotation.</text>
</comment>
<dbReference type="InterPro" id="IPR012340">
    <property type="entry name" value="NA-bd_OB-fold"/>
</dbReference>
<keyword evidence="6 9" id="KW-0067">ATP-binding</keyword>
<dbReference type="RefSeq" id="WP_152750255.1">
    <property type="nucleotide sequence ID" value="NZ_SPSE01000013.1"/>
</dbReference>
<feature type="binding site" evidence="9">
    <location>
        <begin position="400"/>
        <end position="403"/>
    </location>
    <ligand>
        <name>ATP</name>
        <dbReference type="ChEBI" id="CHEBI:30616"/>
    </ligand>
</feature>
<evidence type="ECO:0000256" key="9">
    <source>
        <dbReference type="HAMAP-Rule" id="MF_02075"/>
    </source>
</evidence>
<organism evidence="11 12">
    <name type="scientific">Clostridium estertheticum</name>
    <dbReference type="NCBI Taxonomy" id="238834"/>
    <lineage>
        <taxon>Bacteria</taxon>
        <taxon>Bacillati</taxon>
        <taxon>Bacillota</taxon>
        <taxon>Clostridia</taxon>
        <taxon>Eubacteriales</taxon>
        <taxon>Clostridiaceae</taxon>
        <taxon>Clostridium</taxon>
    </lineage>
</organism>
<dbReference type="GO" id="GO:0004815">
    <property type="term" value="F:aspartate-tRNA ligase activity"/>
    <property type="evidence" value="ECO:0007669"/>
    <property type="project" value="UniProtKB-UniRule"/>
</dbReference>
<dbReference type="InterPro" id="IPR002312">
    <property type="entry name" value="Asp/Asn-tRNA-synth_IIb"/>
</dbReference>
<dbReference type="AlphaFoldDB" id="A0A5N7IX71"/>
<evidence type="ECO:0000256" key="1">
    <source>
        <dbReference type="ARBA" id="ARBA00004496"/>
    </source>
</evidence>
<dbReference type="InterPro" id="IPR004365">
    <property type="entry name" value="NA-bd_OB_tRNA"/>
</dbReference>
<dbReference type="GO" id="GO:0017101">
    <property type="term" value="C:aminoacyl-tRNA synthetase multienzyme complex"/>
    <property type="evidence" value="ECO:0007669"/>
    <property type="project" value="TreeGrafter"/>
</dbReference>
<feature type="binding site" evidence="9">
    <location>
        <position position="359"/>
    </location>
    <ligand>
        <name>L-aspartate</name>
        <dbReference type="ChEBI" id="CHEBI:29991"/>
    </ligand>
</feature>
<dbReference type="SUPFAM" id="SSF55681">
    <property type="entry name" value="Class II aaRS and biotin synthetases"/>
    <property type="match status" value="1"/>
</dbReference>
<evidence type="ECO:0000256" key="3">
    <source>
        <dbReference type="ARBA" id="ARBA00022490"/>
    </source>
</evidence>
<evidence type="ECO:0000313" key="11">
    <source>
        <dbReference type="EMBL" id="MPQ61070.1"/>
    </source>
</evidence>
<comment type="similarity">
    <text evidence="2 9">Belongs to the class-II aminoacyl-tRNA synthetase family. Type 2 subfamily.</text>
</comment>
<keyword evidence="7 9" id="KW-0648">Protein biosynthesis</keyword>
<evidence type="ECO:0000256" key="2">
    <source>
        <dbReference type="ARBA" id="ARBA00005312"/>
    </source>
</evidence>
<dbReference type="GO" id="GO:0003723">
    <property type="term" value="F:RNA binding"/>
    <property type="evidence" value="ECO:0007669"/>
    <property type="project" value="TreeGrafter"/>
</dbReference>
<evidence type="ECO:0000313" key="12">
    <source>
        <dbReference type="Proteomes" id="UP000342249"/>
    </source>
</evidence>